<dbReference type="GO" id="GO:0004222">
    <property type="term" value="F:metalloendopeptidase activity"/>
    <property type="evidence" value="ECO:0007669"/>
    <property type="project" value="TreeGrafter"/>
</dbReference>
<feature type="signal peptide" evidence="2">
    <location>
        <begin position="1"/>
        <end position="23"/>
    </location>
</feature>
<evidence type="ECO:0000259" key="3">
    <source>
        <dbReference type="Pfam" id="PF01551"/>
    </source>
</evidence>
<evidence type="ECO:0000313" key="5">
    <source>
        <dbReference type="Proteomes" id="UP000294744"/>
    </source>
</evidence>
<evidence type="ECO:0000256" key="1">
    <source>
        <dbReference type="ARBA" id="ARBA00022729"/>
    </source>
</evidence>
<feature type="chain" id="PRO_5020913624" evidence="2">
    <location>
        <begin position="24"/>
        <end position="173"/>
    </location>
</feature>
<dbReference type="PANTHER" id="PTHR21666:SF289">
    <property type="entry name" value="L-ALA--D-GLU ENDOPEPTIDASE"/>
    <property type="match status" value="1"/>
</dbReference>
<dbReference type="InterPro" id="IPR016047">
    <property type="entry name" value="M23ase_b-sheet_dom"/>
</dbReference>
<dbReference type="InterPro" id="IPR011055">
    <property type="entry name" value="Dup_hybrid_motif"/>
</dbReference>
<reference evidence="4 5" key="1">
    <citation type="submission" date="2019-03" db="EMBL/GenBank/DDBJ databases">
        <title>Draft genome sequences of novel Actinobacteria.</title>
        <authorList>
            <person name="Sahin N."/>
            <person name="Ay H."/>
            <person name="Saygin H."/>
        </authorList>
    </citation>
    <scope>NUCLEOTIDE SEQUENCE [LARGE SCALE GENOMIC DNA]</scope>
    <source>
        <strain evidence="4 5">16K404</strain>
    </source>
</reference>
<comment type="caution">
    <text evidence="4">The sequence shown here is derived from an EMBL/GenBank/DDBJ whole genome shotgun (WGS) entry which is preliminary data.</text>
</comment>
<gene>
    <name evidence="4" type="ORF">E1161_26570</name>
</gene>
<dbReference type="AlphaFoldDB" id="A0A4R4UJF4"/>
<name>A0A4R4UJF4_9PSEU</name>
<dbReference type="EMBL" id="SMKV01000064">
    <property type="protein sequence ID" value="TDC86909.1"/>
    <property type="molecule type" value="Genomic_DNA"/>
</dbReference>
<proteinExistence type="predicted"/>
<evidence type="ECO:0000256" key="2">
    <source>
        <dbReference type="SAM" id="SignalP"/>
    </source>
</evidence>
<organism evidence="4 5">
    <name type="scientific">Saccharopolyspora aridisoli</name>
    <dbReference type="NCBI Taxonomy" id="2530385"/>
    <lineage>
        <taxon>Bacteria</taxon>
        <taxon>Bacillati</taxon>
        <taxon>Actinomycetota</taxon>
        <taxon>Actinomycetes</taxon>
        <taxon>Pseudonocardiales</taxon>
        <taxon>Pseudonocardiaceae</taxon>
        <taxon>Saccharopolyspora</taxon>
    </lineage>
</organism>
<sequence length="173" mass="17820">MRILIAILSGAALACSAALTAAAAPPASPAPPAEPSSAVGFTWPLVPPPAVARPFEAPDSAFGPGHRGVDLVGDPGQPVLAAANGVVVHAGWLVDREVVSVEHDGGLRTSYEPVVPAVAAGDRVARGQVIGHLEPGHPGCANRACLHWGLREGERYRDPLELVSPGRVRLLPW</sequence>
<dbReference type="SUPFAM" id="SSF51261">
    <property type="entry name" value="Duplicated hybrid motif"/>
    <property type="match status" value="1"/>
</dbReference>
<protein>
    <submittedName>
        <fullName evidence="4">M23 family metallopeptidase</fullName>
    </submittedName>
</protein>
<dbReference type="PANTHER" id="PTHR21666">
    <property type="entry name" value="PEPTIDASE-RELATED"/>
    <property type="match status" value="1"/>
</dbReference>
<evidence type="ECO:0000313" key="4">
    <source>
        <dbReference type="EMBL" id="TDC86909.1"/>
    </source>
</evidence>
<dbReference type="InterPro" id="IPR050570">
    <property type="entry name" value="Cell_wall_metabolism_enzyme"/>
</dbReference>
<accession>A0A4R4UJF4</accession>
<dbReference type="Pfam" id="PF01551">
    <property type="entry name" value="Peptidase_M23"/>
    <property type="match status" value="1"/>
</dbReference>
<keyword evidence="5" id="KW-1185">Reference proteome</keyword>
<dbReference type="Proteomes" id="UP000294744">
    <property type="component" value="Unassembled WGS sequence"/>
</dbReference>
<dbReference type="CDD" id="cd12797">
    <property type="entry name" value="M23_peptidase"/>
    <property type="match status" value="1"/>
</dbReference>
<dbReference type="RefSeq" id="WP_132627480.1">
    <property type="nucleotide sequence ID" value="NZ_SMKV01000064.1"/>
</dbReference>
<dbReference type="OrthoDB" id="5245088at2"/>
<feature type="domain" description="M23ase beta-sheet core" evidence="3">
    <location>
        <begin position="65"/>
        <end position="159"/>
    </location>
</feature>
<dbReference type="PROSITE" id="PS51257">
    <property type="entry name" value="PROKAR_LIPOPROTEIN"/>
    <property type="match status" value="1"/>
</dbReference>
<keyword evidence="1 2" id="KW-0732">Signal</keyword>
<dbReference type="Gene3D" id="2.70.70.10">
    <property type="entry name" value="Glucose Permease (Domain IIA)"/>
    <property type="match status" value="1"/>
</dbReference>